<proteinExistence type="predicted"/>
<gene>
    <name evidence="2" type="ORF">GCM10025782_23960</name>
</gene>
<evidence type="ECO:0000313" key="3">
    <source>
        <dbReference type="Proteomes" id="UP001500556"/>
    </source>
</evidence>
<keyword evidence="3" id="KW-1185">Reference proteome</keyword>
<sequence length="133" mass="14547">MHGHHDPLVLLWADPVPEETPETALNPLEAEEPELLEPELEPELELPEVDPVELAVVVPWSCARWMPTAPAPSVEASRTPAVQRRARLRGLRGVLIGSVPSRGLLSCFDTRVAPCAVPVRRLRTPSGTDVCLL</sequence>
<dbReference type="EMBL" id="BAABLO010000011">
    <property type="protein sequence ID" value="GAA4725083.1"/>
    <property type="molecule type" value="Genomic_DNA"/>
</dbReference>
<feature type="region of interest" description="Disordered" evidence="1">
    <location>
        <begin position="1"/>
        <end position="31"/>
    </location>
</feature>
<evidence type="ECO:0000313" key="2">
    <source>
        <dbReference type="EMBL" id="GAA4725083.1"/>
    </source>
</evidence>
<name>A0ABP8YBE0_9MICO</name>
<dbReference type="Proteomes" id="UP001500556">
    <property type="component" value="Unassembled WGS sequence"/>
</dbReference>
<evidence type="ECO:0000256" key="1">
    <source>
        <dbReference type="SAM" id="MobiDB-lite"/>
    </source>
</evidence>
<protein>
    <recommendedName>
        <fullName evidence="4">Secreted protein</fullName>
    </recommendedName>
</protein>
<comment type="caution">
    <text evidence="2">The sequence shown here is derived from an EMBL/GenBank/DDBJ whole genome shotgun (WGS) entry which is preliminary data.</text>
</comment>
<organism evidence="2 3">
    <name type="scientific">Pedococcus ginsenosidimutans</name>
    <dbReference type="NCBI Taxonomy" id="490570"/>
    <lineage>
        <taxon>Bacteria</taxon>
        <taxon>Bacillati</taxon>
        <taxon>Actinomycetota</taxon>
        <taxon>Actinomycetes</taxon>
        <taxon>Micrococcales</taxon>
        <taxon>Intrasporangiaceae</taxon>
        <taxon>Pedococcus</taxon>
    </lineage>
</organism>
<accession>A0ABP8YBE0</accession>
<evidence type="ECO:0008006" key="4">
    <source>
        <dbReference type="Google" id="ProtNLM"/>
    </source>
</evidence>
<reference evidence="3" key="1">
    <citation type="journal article" date="2019" name="Int. J. Syst. Evol. Microbiol.">
        <title>The Global Catalogue of Microorganisms (GCM) 10K type strain sequencing project: providing services to taxonomists for standard genome sequencing and annotation.</title>
        <authorList>
            <consortium name="The Broad Institute Genomics Platform"/>
            <consortium name="The Broad Institute Genome Sequencing Center for Infectious Disease"/>
            <person name="Wu L."/>
            <person name="Ma J."/>
        </authorList>
    </citation>
    <scope>NUCLEOTIDE SEQUENCE [LARGE SCALE GENOMIC DNA]</scope>
    <source>
        <strain evidence="3">JCM 18961</strain>
    </source>
</reference>